<protein>
    <recommendedName>
        <fullName evidence="1">Transposase DDE domain-containing protein</fullName>
    </recommendedName>
</protein>
<evidence type="ECO:0000313" key="2">
    <source>
        <dbReference type="EMBL" id="ABZ06079.1"/>
    </source>
</evidence>
<proteinExistence type="predicted"/>
<name>B3T0H0_9ZZZZ</name>
<organism evidence="2">
    <name type="scientific">uncultured marine microorganism HF4000_005I08</name>
    <dbReference type="NCBI Taxonomy" id="455507"/>
    <lineage>
        <taxon>unclassified sequences</taxon>
        <taxon>environmental samples</taxon>
    </lineage>
</organism>
<accession>B3T0H0</accession>
<gene>
    <name evidence="2" type="ORF">ALOHA_HF4000005I08ctg1g6</name>
</gene>
<reference evidence="2" key="1">
    <citation type="journal article" date="2008" name="ISME J.">
        <title>Genomic patterns of recombination, clonal divergence and environment in marine microbial populations.</title>
        <authorList>
            <person name="Konstantinidis K.T."/>
            <person name="Delong E.F."/>
        </authorList>
    </citation>
    <scope>NUCLEOTIDE SEQUENCE</scope>
</reference>
<dbReference type="InterPro" id="IPR025668">
    <property type="entry name" value="Tnp_DDE_dom"/>
</dbReference>
<dbReference type="Pfam" id="PF13701">
    <property type="entry name" value="DDE_Tnp_1_4"/>
    <property type="match status" value="1"/>
</dbReference>
<evidence type="ECO:0000259" key="1">
    <source>
        <dbReference type="Pfam" id="PF13701"/>
    </source>
</evidence>
<feature type="domain" description="Transposase DDE" evidence="1">
    <location>
        <begin position="3"/>
        <end position="65"/>
    </location>
</feature>
<sequence length="71" mass="8218">MGNFMRTLALPKEVEHWSLTTLREKLVKIGAKVVRHGRYVTFQLAEVAMPRSLFQKILALIDDLRRRPVTA</sequence>
<dbReference type="AlphaFoldDB" id="B3T0H0"/>
<dbReference type="EMBL" id="EU016566">
    <property type="protein sequence ID" value="ABZ06079.1"/>
    <property type="molecule type" value="Genomic_DNA"/>
</dbReference>